<gene>
    <name evidence="2" type="ORF">CPELA_01945</name>
</gene>
<keyword evidence="3" id="KW-1185">Reference proteome</keyword>
<evidence type="ECO:0008006" key="4">
    <source>
        <dbReference type="Google" id="ProtNLM"/>
    </source>
</evidence>
<feature type="transmembrane region" description="Helical" evidence="1">
    <location>
        <begin position="42"/>
        <end position="62"/>
    </location>
</feature>
<keyword evidence="1" id="KW-0472">Membrane</keyword>
<evidence type="ECO:0000256" key="1">
    <source>
        <dbReference type="SAM" id="Phobius"/>
    </source>
</evidence>
<dbReference type="AlphaFoldDB" id="A0A410W772"/>
<feature type="transmembrane region" description="Helical" evidence="1">
    <location>
        <begin position="12"/>
        <end position="36"/>
    </location>
</feature>
<evidence type="ECO:0000313" key="3">
    <source>
        <dbReference type="Proteomes" id="UP000288929"/>
    </source>
</evidence>
<protein>
    <recommendedName>
        <fullName evidence="4">HMP/thiamine permease protein YkoE</fullName>
    </recommendedName>
</protein>
<feature type="transmembrane region" description="Helical" evidence="1">
    <location>
        <begin position="148"/>
        <end position="174"/>
    </location>
</feature>
<evidence type="ECO:0000313" key="2">
    <source>
        <dbReference type="EMBL" id="QAU51687.1"/>
    </source>
</evidence>
<proteinExistence type="predicted"/>
<accession>A0A410W772</accession>
<dbReference type="EMBL" id="CP035299">
    <property type="protein sequence ID" value="QAU51687.1"/>
    <property type="molecule type" value="Genomic_DNA"/>
</dbReference>
<dbReference type="Proteomes" id="UP000288929">
    <property type="component" value="Chromosome"/>
</dbReference>
<feature type="transmembrane region" description="Helical" evidence="1">
    <location>
        <begin position="114"/>
        <end position="136"/>
    </location>
</feature>
<dbReference type="KEGG" id="cpeg:CPELA_01945"/>
<feature type="transmembrane region" description="Helical" evidence="1">
    <location>
        <begin position="74"/>
        <end position="99"/>
    </location>
</feature>
<sequence length="187" mass="19426" precursor="true">MIKSRKLTTRSLMACVVLGGASAVFVWISVMLNGVLAGSVPWLAYVAPLPYFWGVIAAVLLIRRPGVATLTGIVAAIIGFGGVMALLAALLIELVAFVGKGLLDGTGPLFGRSALIWAVCAGFVGGLSQGMGIFMVSAARDALPWNLILLGVIVKILIGGVYGFLTFLVARVIYRSGVNPQGLPARV</sequence>
<reference evidence="2 3" key="1">
    <citation type="submission" date="2019-01" db="EMBL/GenBank/DDBJ databases">
        <authorList>
            <person name="Ruckert C."/>
            <person name="Busche T."/>
            <person name="Kalinowski J."/>
        </authorList>
    </citation>
    <scope>NUCLEOTIDE SEQUENCE [LARGE SCALE GENOMIC DNA]</scope>
    <source>
        <strain evidence="2 3">136/3</strain>
    </source>
</reference>
<organism evidence="2 3">
    <name type="scientific">Corynebacterium pelargi</name>
    <dbReference type="NCBI Taxonomy" id="1471400"/>
    <lineage>
        <taxon>Bacteria</taxon>
        <taxon>Bacillati</taxon>
        <taxon>Actinomycetota</taxon>
        <taxon>Actinomycetes</taxon>
        <taxon>Mycobacteriales</taxon>
        <taxon>Corynebacteriaceae</taxon>
        <taxon>Corynebacterium</taxon>
    </lineage>
</organism>
<keyword evidence="1" id="KW-1133">Transmembrane helix</keyword>
<keyword evidence="1" id="KW-0812">Transmembrane</keyword>
<name>A0A410W772_9CORY</name>